<protein>
    <submittedName>
        <fullName evidence="1">Uncharacterized protein</fullName>
    </submittedName>
</protein>
<organism evidence="1 2">
    <name type="scientific">Arcticibacter svalbardensis MN12-7</name>
    <dbReference type="NCBI Taxonomy" id="1150600"/>
    <lineage>
        <taxon>Bacteria</taxon>
        <taxon>Pseudomonadati</taxon>
        <taxon>Bacteroidota</taxon>
        <taxon>Sphingobacteriia</taxon>
        <taxon>Sphingobacteriales</taxon>
        <taxon>Sphingobacteriaceae</taxon>
        <taxon>Arcticibacter</taxon>
    </lineage>
</organism>
<dbReference type="AlphaFoldDB" id="R9GY64"/>
<comment type="caution">
    <text evidence="1">The sequence shown here is derived from an EMBL/GenBank/DDBJ whole genome shotgun (WGS) entry which is preliminary data.</text>
</comment>
<evidence type="ECO:0000313" key="2">
    <source>
        <dbReference type="Proteomes" id="UP000014174"/>
    </source>
</evidence>
<dbReference type="Proteomes" id="UP000014174">
    <property type="component" value="Unassembled WGS sequence"/>
</dbReference>
<sequence>MVSLIRKQLMNYIDIYPFLEDQEGCWRNVIGEDQVRNQNFLFT</sequence>
<name>R9GY64_9SPHI</name>
<dbReference type="eggNOG" id="COG3385">
    <property type="taxonomic scope" value="Bacteria"/>
</dbReference>
<gene>
    <name evidence="1" type="ORF">ADIARSV_2922</name>
</gene>
<evidence type="ECO:0000313" key="1">
    <source>
        <dbReference type="EMBL" id="EOR93929.1"/>
    </source>
</evidence>
<dbReference type="EMBL" id="AQPN01000101">
    <property type="protein sequence ID" value="EOR93929.1"/>
    <property type="molecule type" value="Genomic_DNA"/>
</dbReference>
<keyword evidence="2" id="KW-1185">Reference proteome</keyword>
<reference evidence="1 2" key="1">
    <citation type="journal article" date="2013" name="Genome Announc.">
        <title>Draft Genome Sequence of Arcticibacter svalbardensis Strain MN12-7T, a Member of the Family Sphingobacteriaceae Isolated from an Arctic Soil Sample.</title>
        <authorList>
            <person name="Shivaji S."/>
            <person name="Ara S."/>
            <person name="Prasad S."/>
            <person name="Manasa B.P."/>
            <person name="Begum Z."/>
            <person name="Singh A."/>
            <person name="Kumar Pinnaka A."/>
        </authorList>
    </citation>
    <scope>NUCLEOTIDE SEQUENCE [LARGE SCALE GENOMIC DNA]</scope>
    <source>
        <strain evidence="1 2">MN12-7</strain>
    </source>
</reference>
<accession>R9GY64</accession>
<proteinExistence type="predicted"/>